<comment type="caution">
    <text evidence="2">The sequence shown here is derived from an EMBL/GenBank/DDBJ whole genome shotgun (WGS) entry which is preliminary data.</text>
</comment>
<protein>
    <recommendedName>
        <fullName evidence="4">CFA/I fimbrial minor adhesin</fullName>
    </recommendedName>
</protein>
<evidence type="ECO:0000256" key="1">
    <source>
        <dbReference type="SAM" id="SignalP"/>
    </source>
</evidence>
<feature type="chain" id="PRO_5046388056" description="CFA/I fimbrial minor adhesin" evidence="1">
    <location>
        <begin position="24"/>
        <end position="550"/>
    </location>
</feature>
<reference evidence="2" key="1">
    <citation type="submission" date="2021-04" db="EMBL/GenBank/DDBJ databases">
        <title>Genome sequence of Serratia sp. arafor3.</title>
        <authorList>
            <person name="Besaury L."/>
        </authorList>
    </citation>
    <scope>NUCLEOTIDE SEQUENCE</scope>
    <source>
        <strain evidence="2">Arafor3</strain>
    </source>
</reference>
<sequence>MKGERMRLALLFGGLLSIAPAQALTAYNWPDASEVKFVLVEDNTGDNFFVTPAGVLNPRMTGANRWTGLKYGGSGSVYQQSLGYIDNGYNTLLLANYRYDMWLENAPVKDPLLGLRCINWYSGCNMDSSLIPPETSDEKGFYGVVVPSGGAKWMHGMMSPSFYQYLKQMGTGDSFSMQINGCQTPVDYNATLGERCQDQSRGSWYARNVTHSKAAHLRFINTNAVEEIFVNSDGVPIIGEGNADCRNQTIGRRSGIMCMMVSYELQTDGSVSNTSIRIFPSINHAALASAVSSADLQFSLDGNTWQYTSGSSYYYTFNDMKSSNAIYVFFSSDFFKQMVTLGIAESGSHNLINFRFRNTTSPESGWYEFATSNQLLIKPRDFRISIISEDHDNSPHREGYVGPEESPLTFGYLVTTSGKTHADEVKVMVSGPTHSLNGVNYCLFSSVGSTTQVPFPAYLSITTSTGSAQTFDAGCDGQWHDMTHALWSSTPWDDISGDPGVMNKTRVEFTIPMNAPISRKTIEDDDWYGDIYAAGEIHVEATWRDIRGIR</sequence>
<gene>
    <name evidence="2" type="ORF">KAJ71_12555</name>
</gene>
<feature type="signal peptide" evidence="1">
    <location>
        <begin position="1"/>
        <end position="23"/>
    </location>
</feature>
<name>A0ABT0KCU5_9GAMM</name>
<evidence type="ECO:0008006" key="4">
    <source>
        <dbReference type="Google" id="ProtNLM"/>
    </source>
</evidence>
<accession>A0ABT0KCU5</accession>
<proteinExistence type="predicted"/>
<dbReference type="EMBL" id="JAGQDC010000009">
    <property type="protein sequence ID" value="MCL1029845.1"/>
    <property type="molecule type" value="Genomic_DNA"/>
</dbReference>
<dbReference type="Proteomes" id="UP001165275">
    <property type="component" value="Unassembled WGS sequence"/>
</dbReference>
<organism evidence="2 3">
    <name type="scientific">Serratia silvae</name>
    <dbReference type="NCBI Taxonomy" id="2824122"/>
    <lineage>
        <taxon>Bacteria</taxon>
        <taxon>Pseudomonadati</taxon>
        <taxon>Pseudomonadota</taxon>
        <taxon>Gammaproteobacteria</taxon>
        <taxon>Enterobacterales</taxon>
        <taxon>Yersiniaceae</taxon>
        <taxon>Serratia</taxon>
    </lineage>
</organism>
<evidence type="ECO:0000313" key="2">
    <source>
        <dbReference type="EMBL" id="MCL1029845.1"/>
    </source>
</evidence>
<keyword evidence="1" id="KW-0732">Signal</keyword>
<keyword evidence="3" id="KW-1185">Reference proteome</keyword>
<evidence type="ECO:0000313" key="3">
    <source>
        <dbReference type="Proteomes" id="UP001165275"/>
    </source>
</evidence>